<evidence type="ECO:0000259" key="1">
    <source>
        <dbReference type="PROSITE" id="PS50181"/>
    </source>
</evidence>
<dbReference type="SMART" id="SM00256">
    <property type="entry name" value="FBOX"/>
    <property type="match status" value="1"/>
</dbReference>
<dbReference type="Pfam" id="PF00646">
    <property type="entry name" value="F-box"/>
    <property type="match status" value="1"/>
</dbReference>
<organism evidence="2 3">
    <name type="scientific">Saponaria officinalis</name>
    <name type="common">Common soapwort</name>
    <name type="synonym">Lychnis saponaria</name>
    <dbReference type="NCBI Taxonomy" id="3572"/>
    <lineage>
        <taxon>Eukaryota</taxon>
        <taxon>Viridiplantae</taxon>
        <taxon>Streptophyta</taxon>
        <taxon>Embryophyta</taxon>
        <taxon>Tracheophyta</taxon>
        <taxon>Spermatophyta</taxon>
        <taxon>Magnoliopsida</taxon>
        <taxon>eudicotyledons</taxon>
        <taxon>Gunneridae</taxon>
        <taxon>Pentapetalae</taxon>
        <taxon>Caryophyllales</taxon>
        <taxon>Caryophyllaceae</taxon>
        <taxon>Caryophylleae</taxon>
        <taxon>Saponaria</taxon>
    </lineage>
</organism>
<keyword evidence="3" id="KW-1185">Reference proteome</keyword>
<accession>A0AAW1HDM0</accession>
<protein>
    <recommendedName>
        <fullName evidence="1">F-box domain-containing protein</fullName>
    </recommendedName>
</protein>
<dbReference type="InterPro" id="IPR036047">
    <property type="entry name" value="F-box-like_dom_sf"/>
</dbReference>
<dbReference type="EMBL" id="JBDFQZ010000012">
    <property type="protein sequence ID" value="KAK9674141.1"/>
    <property type="molecule type" value="Genomic_DNA"/>
</dbReference>
<sequence>METFNPTSMNNLPFPYNSYTLANVSPFTSTTTTNNNNNFPFINSTTITTTTTMSSSSTMSTTTQWMDPRIWSRIPQQIMDRILACLPPPAFFRARSVCKRWYALLFSNSFLQLYLQVCPTFHWFIFFPHKSPKTTTNFVGGAGNNGGSCLPTSVKAYLFDPYEVKWHTISFPMIPLGFTPAASSAGLICWISDEPGQKNLFLHNPVAGSMTQLPQTLRPRLYPSVGLSVTQSSILMTLAGDDLISPYAVKNLTTETFHLDSSGFYSMWDTTSCLPRLCSLESSTQMVHFEGRFYCMDYNPYSVLTYDLNSNTWWKIQAPMRRFLRSPSLVECTGGRLLLVAAVEKSKLNVPRSLRLWALQGCGTQWVEVERMPQQLFAQFEQIEANLGFHCVGNGEFIIIMIKGINKGLLFDFERKTWVWLPNYNHNHHNYNDDYNNNDVISDLHGFAYQPTLVAPVVALLQHLAPPFQNYST</sequence>
<gene>
    <name evidence="2" type="ORF">RND81_12G213700</name>
</gene>
<evidence type="ECO:0000313" key="3">
    <source>
        <dbReference type="Proteomes" id="UP001443914"/>
    </source>
</evidence>
<dbReference type="SUPFAM" id="SSF117281">
    <property type="entry name" value="Kelch motif"/>
    <property type="match status" value="1"/>
</dbReference>
<dbReference type="SUPFAM" id="SSF81383">
    <property type="entry name" value="F-box domain"/>
    <property type="match status" value="1"/>
</dbReference>
<dbReference type="PANTHER" id="PTHR31672">
    <property type="entry name" value="BNACNNG10540D PROTEIN"/>
    <property type="match status" value="1"/>
</dbReference>
<name>A0AAW1HDM0_SAPOF</name>
<dbReference type="PROSITE" id="PS50181">
    <property type="entry name" value="FBOX"/>
    <property type="match status" value="1"/>
</dbReference>
<evidence type="ECO:0000313" key="2">
    <source>
        <dbReference type="EMBL" id="KAK9674141.1"/>
    </source>
</evidence>
<dbReference type="InterPro" id="IPR015915">
    <property type="entry name" value="Kelch-typ_b-propeller"/>
</dbReference>
<reference evidence="2" key="1">
    <citation type="submission" date="2024-03" db="EMBL/GenBank/DDBJ databases">
        <title>WGS assembly of Saponaria officinalis var. Norfolk2.</title>
        <authorList>
            <person name="Jenkins J."/>
            <person name="Shu S."/>
            <person name="Grimwood J."/>
            <person name="Barry K."/>
            <person name="Goodstein D."/>
            <person name="Schmutz J."/>
            <person name="Leebens-Mack J."/>
            <person name="Osbourn A."/>
        </authorList>
    </citation>
    <scope>NUCLEOTIDE SEQUENCE [LARGE SCALE GENOMIC DNA]</scope>
    <source>
        <strain evidence="2">JIC</strain>
    </source>
</reference>
<dbReference type="InterPro" id="IPR001810">
    <property type="entry name" value="F-box_dom"/>
</dbReference>
<feature type="domain" description="F-box" evidence="1">
    <location>
        <begin position="68"/>
        <end position="117"/>
    </location>
</feature>
<comment type="caution">
    <text evidence="2">The sequence shown here is derived from an EMBL/GenBank/DDBJ whole genome shotgun (WGS) entry which is preliminary data.</text>
</comment>
<dbReference type="FunFam" id="1.20.1280.50:FF:000040">
    <property type="entry name" value="protein UNUSUAL FLORAL ORGANS"/>
    <property type="match status" value="1"/>
</dbReference>
<dbReference type="Gene3D" id="2.120.10.80">
    <property type="entry name" value="Kelch-type beta propeller"/>
    <property type="match status" value="1"/>
</dbReference>
<dbReference type="InterPro" id="IPR050796">
    <property type="entry name" value="SCF_F-box_component"/>
</dbReference>
<proteinExistence type="predicted"/>
<dbReference type="AlphaFoldDB" id="A0AAW1HDM0"/>
<dbReference type="Pfam" id="PF03478">
    <property type="entry name" value="Beta-prop_KIB1-4"/>
    <property type="match status" value="1"/>
</dbReference>
<dbReference type="PANTHER" id="PTHR31672:SF12">
    <property type="entry name" value="F-BOX DOMAIN-CONTAINING PROTEIN"/>
    <property type="match status" value="1"/>
</dbReference>
<dbReference type="Gene3D" id="1.20.1280.50">
    <property type="match status" value="1"/>
</dbReference>
<dbReference type="InterPro" id="IPR005174">
    <property type="entry name" value="KIB1-4_b-propeller"/>
</dbReference>
<dbReference type="Proteomes" id="UP001443914">
    <property type="component" value="Unassembled WGS sequence"/>
</dbReference>